<reference evidence="1 2" key="1">
    <citation type="submission" date="2014-04" db="EMBL/GenBank/DDBJ databases">
        <title>Marinobacterium kochiensis sp. nov., isolated from sediment sample collected from Kochi backwaters in Kerala, India.</title>
        <authorList>
            <person name="Singh A."/>
            <person name="Pinnaka A.K."/>
        </authorList>
    </citation>
    <scope>NUCLEOTIDE SEQUENCE [LARGE SCALE GENOMIC DNA]</scope>
    <source>
        <strain evidence="1 2">AK27</strain>
    </source>
</reference>
<dbReference type="eggNOG" id="COG2841">
    <property type="taxonomic scope" value="Bacteria"/>
</dbReference>
<dbReference type="Proteomes" id="UP000028252">
    <property type="component" value="Unassembled WGS sequence"/>
</dbReference>
<name>A0A081FWJ2_9GAMM</name>
<dbReference type="RefSeq" id="WP_036189943.1">
    <property type="nucleotide sequence ID" value="NZ_JMQN01000045.1"/>
</dbReference>
<dbReference type="PATRIC" id="fig|1232683.4.peg.2957"/>
<dbReference type="InterPro" id="IPR007420">
    <property type="entry name" value="DUF465"/>
</dbReference>
<dbReference type="InterPro" id="IPR038444">
    <property type="entry name" value="DUF465_sf"/>
</dbReference>
<dbReference type="AlphaFoldDB" id="A0A081FWJ2"/>
<dbReference type="OrthoDB" id="1263265at2"/>
<sequence length="81" mass="9679">MSVEHHDLVHEFPEHKERIRELKMSNAHFAKLFDEYHSLTREVELMEEEVHPTSTKTEESFKFKRVQLKDQLFAMLQGVPA</sequence>
<protein>
    <recommendedName>
        <fullName evidence="3">GTP-binding protein</fullName>
    </recommendedName>
</protein>
<proteinExistence type="predicted"/>
<dbReference type="STRING" id="1232683.ADIMK_3006"/>
<dbReference type="Gene3D" id="6.10.280.50">
    <property type="match status" value="1"/>
</dbReference>
<evidence type="ECO:0000313" key="1">
    <source>
        <dbReference type="EMBL" id="KEA62897.1"/>
    </source>
</evidence>
<dbReference type="EMBL" id="JMQN01000045">
    <property type="protein sequence ID" value="KEA62897.1"/>
    <property type="molecule type" value="Genomic_DNA"/>
</dbReference>
<keyword evidence="2" id="KW-1185">Reference proteome</keyword>
<evidence type="ECO:0008006" key="3">
    <source>
        <dbReference type="Google" id="ProtNLM"/>
    </source>
</evidence>
<gene>
    <name evidence="1" type="ORF">ADIMK_3006</name>
</gene>
<evidence type="ECO:0000313" key="2">
    <source>
        <dbReference type="Proteomes" id="UP000028252"/>
    </source>
</evidence>
<dbReference type="Pfam" id="PF04325">
    <property type="entry name" value="DUF465"/>
    <property type="match status" value="1"/>
</dbReference>
<accession>A0A081FWJ2</accession>
<organism evidence="1 2">
    <name type="scientific">Marinobacterium lacunae</name>
    <dbReference type="NCBI Taxonomy" id="1232683"/>
    <lineage>
        <taxon>Bacteria</taxon>
        <taxon>Pseudomonadati</taxon>
        <taxon>Pseudomonadota</taxon>
        <taxon>Gammaproteobacteria</taxon>
        <taxon>Oceanospirillales</taxon>
        <taxon>Oceanospirillaceae</taxon>
        <taxon>Marinobacterium</taxon>
    </lineage>
</organism>
<comment type="caution">
    <text evidence="1">The sequence shown here is derived from an EMBL/GenBank/DDBJ whole genome shotgun (WGS) entry which is preliminary data.</text>
</comment>